<organism evidence="5 6">
    <name type="scientific">Rickenella mellea</name>
    <dbReference type="NCBI Taxonomy" id="50990"/>
    <lineage>
        <taxon>Eukaryota</taxon>
        <taxon>Fungi</taxon>
        <taxon>Dikarya</taxon>
        <taxon>Basidiomycota</taxon>
        <taxon>Agaricomycotina</taxon>
        <taxon>Agaricomycetes</taxon>
        <taxon>Hymenochaetales</taxon>
        <taxon>Rickenellaceae</taxon>
        <taxon>Rickenella</taxon>
    </lineage>
</organism>
<feature type="domain" description="Crinkler effector protein N-terminal" evidence="4">
    <location>
        <begin position="12"/>
        <end position="105"/>
    </location>
</feature>
<dbReference type="Pfam" id="PF20147">
    <property type="entry name" value="Crinkler"/>
    <property type="match status" value="1"/>
</dbReference>
<dbReference type="EMBL" id="ML170156">
    <property type="protein sequence ID" value="TDL30029.1"/>
    <property type="molecule type" value="Genomic_DNA"/>
</dbReference>
<evidence type="ECO:0000259" key="4">
    <source>
        <dbReference type="Pfam" id="PF20147"/>
    </source>
</evidence>
<name>A0A4R5XFT8_9AGAM</name>
<evidence type="ECO:0000313" key="5">
    <source>
        <dbReference type="EMBL" id="TDL30029.1"/>
    </source>
</evidence>
<dbReference type="GO" id="GO:0043657">
    <property type="term" value="C:host cell"/>
    <property type="evidence" value="ECO:0007669"/>
    <property type="project" value="UniProtKB-SubCell"/>
</dbReference>
<sequence length="110" mass="12284">MATPVGLIAHLPGEEEPFYVEVDLSALISGLKSKVQEARKHTALNGVHPDDLNLWKLEPPMRTVDLCARLSEMDISEFGVEMPSEDPVLNWFPTQPTSCVHFVVELGHFM</sequence>
<dbReference type="Proteomes" id="UP000294933">
    <property type="component" value="Unassembled WGS sequence"/>
</dbReference>
<keyword evidence="6" id="KW-1185">Reference proteome</keyword>
<gene>
    <name evidence="5" type="ORF">BD410DRAFT_50391</name>
</gene>
<dbReference type="VEuPathDB" id="FungiDB:BD410DRAFT_50391"/>
<comment type="subcellular location">
    <subcellularLocation>
        <location evidence="1">Host cell</location>
    </subcellularLocation>
    <subcellularLocation>
        <location evidence="2">Secreted</location>
    </subcellularLocation>
</comment>
<evidence type="ECO:0000256" key="2">
    <source>
        <dbReference type="ARBA" id="ARBA00004613"/>
    </source>
</evidence>
<dbReference type="InterPro" id="IPR045379">
    <property type="entry name" value="Crinkler_N"/>
</dbReference>
<proteinExistence type="predicted"/>
<keyword evidence="3" id="KW-0964">Secreted</keyword>
<accession>A0A4R5XFT8</accession>
<protein>
    <recommendedName>
        <fullName evidence="4">Crinkler effector protein N-terminal domain-containing protein</fullName>
    </recommendedName>
</protein>
<evidence type="ECO:0000256" key="3">
    <source>
        <dbReference type="ARBA" id="ARBA00022525"/>
    </source>
</evidence>
<dbReference type="OrthoDB" id="158739at2759"/>
<dbReference type="GO" id="GO:0005576">
    <property type="term" value="C:extracellular region"/>
    <property type="evidence" value="ECO:0007669"/>
    <property type="project" value="UniProtKB-SubCell"/>
</dbReference>
<evidence type="ECO:0000313" key="6">
    <source>
        <dbReference type="Proteomes" id="UP000294933"/>
    </source>
</evidence>
<reference evidence="5 6" key="1">
    <citation type="submission" date="2018-06" db="EMBL/GenBank/DDBJ databases">
        <title>A transcriptomic atlas of mushroom development highlights an independent origin of complex multicellularity.</title>
        <authorList>
            <consortium name="DOE Joint Genome Institute"/>
            <person name="Krizsan K."/>
            <person name="Almasi E."/>
            <person name="Merenyi Z."/>
            <person name="Sahu N."/>
            <person name="Viragh M."/>
            <person name="Koszo T."/>
            <person name="Mondo S."/>
            <person name="Kiss B."/>
            <person name="Balint B."/>
            <person name="Kues U."/>
            <person name="Barry K."/>
            <person name="Hegedus J.C."/>
            <person name="Henrissat B."/>
            <person name="Johnson J."/>
            <person name="Lipzen A."/>
            <person name="Ohm R."/>
            <person name="Nagy I."/>
            <person name="Pangilinan J."/>
            <person name="Yan J."/>
            <person name="Xiong Y."/>
            <person name="Grigoriev I.V."/>
            <person name="Hibbett D.S."/>
            <person name="Nagy L.G."/>
        </authorList>
    </citation>
    <scope>NUCLEOTIDE SEQUENCE [LARGE SCALE GENOMIC DNA]</scope>
    <source>
        <strain evidence="5 6">SZMC22713</strain>
    </source>
</reference>
<dbReference type="AlphaFoldDB" id="A0A4R5XFT8"/>
<evidence type="ECO:0000256" key="1">
    <source>
        <dbReference type="ARBA" id="ARBA00004340"/>
    </source>
</evidence>